<name>J3N8K8_ORYBR</name>
<dbReference type="Proteomes" id="UP000006038">
    <property type="component" value="Chromosome 11"/>
</dbReference>
<protein>
    <recommendedName>
        <fullName evidence="5">NAC domain-containing protein</fullName>
    </recommendedName>
</protein>
<evidence type="ECO:0000256" key="2">
    <source>
        <dbReference type="ARBA" id="ARBA00023125"/>
    </source>
</evidence>
<dbReference type="PANTHER" id="PTHR31719">
    <property type="entry name" value="NAC TRANSCRIPTION FACTOR 56"/>
    <property type="match status" value="1"/>
</dbReference>
<dbReference type="GO" id="GO:0006355">
    <property type="term" value="P:regulation of DNA-templated transcription"/>
    <property type="evidence" value="ECO:0007669"/>
    <property type="project" value="InterPro"/>
</dbReference>
<keyword evidence="4" id="KW-0539">Nucleus</keyword>
<dbReference type="InterPro" id="IPR003441">
    <property type="entry name" value="NAC-dom"/>
</dbReference>
<evidence type="ECO:0000313" key="7">
    <source>
        <dbReference type="Proteomes" id="UP000006038"/>
    </source>
</evidence>
<dbReference type="GO" id="GO:0048731">
    <property type="term" value="P:system development"/>
    <property type="evidence" value="ECO:0007669"/>
    <property type="project" value="TreeGrafter"/>
</dbReference>
<keyword evidence="3" id="KW-0804">Transcription</keyword>
<organism evidence="6">
    <name type="scientific">Oryza brachyantha</name>
    <name type="common">malo sina</name>
    <dbReference type="NCBI Taxonomy" id="4533"/>
    <lineage>
        <taxon>Eukaryota</taxon>
        <taxon>Viridiplantae</taxon>
        <taxon>Streptophyta</taxon>
        <taxon>Embryophyta</taxon>
        <taxon>Tracheophyta</taxon>
        <taxon>Spermatophyta</taxon>
        <taxon>Magnoliopsida</taxon>
        <taxon>Liliopsida</taxon>
        <taxon>Poales</taxon>
        <taxon>Poaceae</taxon>
        <taxon>BOP clade</taxon>
        <taxon>Oryzoideae</taxon>
        <taxon>Oryzeae</taxon>
        <taxon>Oryzinae</taxon>
        <taxon>Oryza</taxon>
    </lineage>
</organism>
<evidence type="ECO:0000256" key="4">
    <source>
        <dbReference type="ARBA" id="ARBA00023242"/>
    </source>
</evidence>
<evidence type="ECO:0000259" key="5">
    <source>
        <dbReference type="PROSITE" id="PS51005"/>
    </source>
</evidence>
<dbReference type="GO" id="GO:0003677">
    <property type="term" value="F:DNA binding"/>
    <property type="evidence" value="ECO:0007669"/>
    <property type="project" value="UniProtKB-KW"/>
</dbReference>
<dbReference type="PROSITE" id="PS51005">
    <property type="entry name" value="NAC"/>
    <property type="match status" value="1"/>
</dbReference>
<feature type="domain" description="NAC" evidence="5">
    <location>
        <begin position="18"/>
        <end position="180"/>
    </location>
</feature>
<dbReference type="Gramene" id="OB11G21440.1">
    <property type="protein sequence ID" value="OB11G21440.1"/>
    <property type="gene ID" value="OB11G21440"/>
</dbReference>
<dbReference type="HOGENOM" id="CLU_035664_11_3_1"/>
<evidence type="ECO:0000256" key="3">
    <source>
        <dbReference type="ARBA" id="ARBA00023163"/>
    </source>
</evidence>
<evidence type="ECO:0000313" key="6">
    <source>
        <dbReference type="EnsemblPlants" id="OB11G21440.1"/>
    </source>
</evidence>
<dbReference type="SUPFAM" id="SSF101941">
    <property type="entry name" value="NAC domain"/>
    <property type="match status" value="1"/>
</dbReference>
<dbReference type="AlphaFoldDB" id="J3N8K8"/>
<reference evidence="6" key="1">
    <citation type="journal article" date="2013" name="Nat. Commun.">
        <title>Whole-genome sequencing of Oryza brachyantha reveals mechanisms underlying Oryza genome evolution.</title>
        <authorList>
            <person name="Chen J."/>
            <person name="Huang Q."/>
            <person name="Gao D."/>
            <person name="Wang J."/>
            <person name="Lang Y."/>
            <person name="Liu T."/>
            <person name="Li B."/>
            <person name="Bai Z."/>
            <person name="Luis Goicoechea J."/>
            <person name="Liang C."/>
            <person name="Chen C."/>
            <person name="Zhang W."/>
            <person name="Sun S."/>
            <person name="Liao Y."/>
            <person name="Zhang X."/>
            <person name="Yang L."/>
            <person name="Song C."/>
            <person name="Wang M."/>
            <person name="Shi J."/>
            <person name="Liu G."/>
            <person name="Liu J."/>
            <person name="Zhou H."/>
            <person name="Zhou W."/>
            <person name="Yu Q."/>
            <person name="An N."/>
            <person name="Chen Y."/>
            <person name="Cai Q."/>
            <person name="Wang B."/>
            <person name="Liu B."/>
            <person name="Min J."/>
            <person name="Huang Y."/>
            <person name="Wu H."/>
            <person name="Li Z."/>
            <person name="Zhang Y."/>
            <person name="Yin Y."/>
            <person name="Song W."/>
            <person name="Jiang J."/>
            <person name="Jackson S.A."/>
            <person name="Wing R.A."/>
            <person name="Wang J."/>
            <person name="Chen M."/>
        </authorList>
    </citation>
    <scope>NUCLEOTIDE SEQUENCE [LARGE SCALE GENOMIC DNA]</scope>
    <source>
        <strain evidence="6">cv. IRGC 101232</strain>
    </source>
</reference>
<evidence type="ECO:0000256" key="1">
    <source>
        <dbReference type="ARBA" id="ARBA00023015"/>
    </source>
</evidence>
<dbReference type="InterPro" id="IPR036093">
    <property type="entry name" value="NAC_dom_sf"/>
</dbReference>
<sequence>MAGTGACITMADGTTMRLPPGCVFRPTEDELVVHYLYRRAIQAPLPCDFIADIDISRHNPWDVVREEEKTNGRYFFTRKENNHGDHRGNRAAGDGFWRSEGSDVPVYYNDGDAADGDMLVGMKRTLVFHCKSSPSAQRTGWVMQEFRLAGASLLPCPVMADAAADGSNPSNNCTEATITQ</sequence>
<accession>J3N8K8</accession>
<dbReference type="STRING" id="4533.J3N8K8"/>
<dbReference type="eggNOG" id="ENOG502R7WC">
    <property type="taxonomic scope" value="Eukaryota"/>
</dbReference>
<keyword evidence="7" id="KW-1185">Reference proteome</keyword>
<dbReference type="Gene3D" id="2.170.150.80">
    <property type="entry name" value="NAC domain"/>
    <property type="match status" value="1"/>
</dbReference>
<dbReference type="Pfam" id="PF02365">
    <property type="entry name" value="NAM"/>
    <property type="match status" value="1"/>
</dbReference>
<keyword evidence="2" id="KW-0238">DNA-binding</keyword>
<reference evidence="6" key="2">
    <citation type="submission" date="2013-04" db="UniProtKB">
        <authorList>
            <consortium name="EnsemblPlants"/>
        </authorList>
    </citation>
    <scope>IDENTIFICATION</scope>
</reference>
<dbReference type="EnsemblPlants" id="OB11G21440.1">
    <property type="protein sequence ID" value="OB11G21440.1"/>
    <property type="gene ID" value="OB11G21440"/>
</dbReference>
<keyword evidence="1" id="KW-0805">Transcription regulation</keyword>
<dbReference type="OMA" id="ERTKWAC"/>
<proteinExistence type="predicted"/>
<dbReference type="PANTHER" id="PTHR31719:SF177">
    <property type="entry name" value="OS11G0512600 PROTEIN"/>
    <property type="match status" value="1"/>
</dbReference>